<evidence type="ECO:0000259" key="2">
    <source>
        <dbReference type="PROSITE" id="PS51898"/>
    </source>
</evidence>
<dbReference type="InterPro" id="IPR011010">
    <property type="entry name" value="DNA_brk_join_enz"/>
</dbReference>
<keyword evidence="1" id="KW-0233">DNA recombination</keyword>
<evidence type="ECO:0000313" key="4">
    <source>
        <dbReference type="Proteomes" id="UP001179614"/>
    </source>
</evidence>
<proteinExistence type="predicted"/>
<feature type="domain" description="Tyr recombinase" evidence="2">
    <location>
        <begin position="171"/>
        <end position="358"/>
    </location>
</feature>
<organism evidence="3 4">
    <name type="scientific">Bradyrhizobium xenonodulans</name>
    <dbReference type="NCBI Taxonomy" id="2736875"/>
    <lineage>
        <taxon>Bacteria</taxon>
        <taxon>Pseudomonadati</taxon>
        <taxon>Pseudomonadota</taxon>
        <taxon>Alphaproteobacteria</taxon>
        <taxon>Hyphomicrobiales</taxon>
        <taxon>Nitrobacteraceae</taxon>
        <taxon>Bradyrhizobium</taxon>
    </lineage>
</organism>
<sequence>MRGRPRLPNKPLKLKGVHRVKKRQADGSIKVYLYHRATGLPLDETRLAETYADAERKMRTKGEGTFMQLIRHFDQSAYFDGLSEESRKQYVWKLKRLEVRWGTCPIAAFNDADDALEFRKDALAWHNELGKASPRSADNLVAALARVLSFAKEKAVIKFNPLDTFARLYKSHRSELTWPEELQQQFMRTARPAMVTAMVLVRNTAMRASDVRKFAWNRYDGERVEIRSTKTGKLLWIPATRELKAHLDALKEAKVGALVMLTQTGKAYSKRYFNEHWREDCDKVDTLNAEPIAADPDLVKTADLNFHDNRGTAATLLAEAGATAPEIAEALCWSVDKAQKVIDLYLARRGVLAANAIKKLENYRDKVTKVPLGRR</sequence>
<dbReference type="Proteomes" id="UP001179614">
    <property type="component" value="Chromosome"/>
</dbReference>
<accession>A0ABY7MCM6</accession>
<protein>
    <submittedName>
        <fullName evidence="3">Integrase</fullName>
    </submittedName>
</protein>
<dbReference type="RefSeq" id="WP_270160454.1">
    <property type="nucleotide sequence ID" value="NZ_CP089391.1"/>
</dbReference>
<dbReference type="InterPro" id="IPR013762">
    <property type="entry name" value="Integrase-like_cat_sf"/>
</dbReference>
<dbReference type="Gene3D" id="1.10.443.10">
    <property type="entry name" value="Intergrase catalytic core"/>
    <property type="match status" value="1"/>
</dbReference>
<dbReference type="PROSITE" id="PS51898">
    <property type="entry name" value="TYR_RECOMBINASE"/>
    <property type="match status" value="1"/>
</dbReference>
<dbReference type="Pfam" id="PF00589">
    <property type="entry name" value="Phage_integrase"/>
    <property type="match status" value="1"/>
</dbReference>
<evidence type="ECO:0000313" key="3">
    <source>
        <dbReference type="EMBL" id="WBL75631.1"/>
    </source>
</evidence>
<dbReference type="InterPro" id="IPR002104">
    <property type="entry name" value="Integrase_catalytic"/>
</dbReference>
<dbReference type="EMBL" id="CP089391">
    <property type="protein sequence ID" value="WBL75631.1"/>
    <property type="molecule type" value="Genomic_DNA"/>
</dbReference>
<keyword evidence="4" id="KW-1185">Reference proteome</keyword>
<dbReference type="SUPFAM" id="SSF56349">
    <property type="entry name" value="DNA breaking-rejoining enzymes"/>
    <property type="match status" value="1"/>
</dbReference>
<reference evidence="3" key="1">
    <citation type="submission" date="2021-12" db="EMBL/GenBank/DDBJ databases">
        <title>Bradyrhizobium xenonodulans sp. nov.</title>
        <authorList>
            <person name="Claassens R."/>
            <person name="Venter S.N."/>
            <person name="Beukes C.W."/>
            <person name="Stepkowski T."/>
            <person name="Steenkamp E.T."/>
        </authorList>
    </citation>
    <scope>NUCLEOTIDE SEQUENCE</scope>
    <source>
        <strain evidence="3">14AB</strain>
    </source>
</reference>
<evidence type="ECO:0000256" key="1">
    <source>
        <dbReference type="ARBA" id="ARBA00023172"/>
    </source>
</evidence>
<gene>
    <name evidence="3" type="ORF">I3J27_21600</name>
</gene>
<name>A0ABY7MCM6_9BRAD</name>